<comment type="caution">
    <text evidence="2">The sequence shown here is derived from an EMBL/GenBank/DDBJ whole genome shotgun (WGS) entry which is preliminary data.</text>
</comment>
<feature type="transmembrane region" description="Helical" evidence="1">
    <location>
        <begin position="153"/>
        <end position="179"/>
    </location>
</feature>
<feature type="transmembrane region" description="Helical" evidence="1">
    <location>
        <begin position="38"/>
        <end position="56"/>
    </location>
</feature>
<dbReference type="NCBIfam" id="TIGR02206">
    <property type="entry name" value="intg_mem_TP0381"/>
    <property type="match status" value="1"/>
</dbReference>
<feature type="transmembrane region" description="Helical" evidence="1">
    <location>
        <begin position="68"/>
        <end position="86"/>
    </location>
</feature>
<evidence type="ECO:0000313" key="3">
    <source>
        <dbReference type="Proteomes" id="UP001597493"/>
    </source>
</evidence>
<reference evidence="3" key="1">
    <citation type="journal article" date="2019" name="Int. J. Syst. Evol. Microbiol.">
        <title>The Global Catalogue of Microorganisms (GCM) 10K type strain sequencing project: providing services to taxonomists for standard genome sequencing and annotation.</title>
        <authorList>
            <consortium name="The Broad Institute Genomics Platform"/>
            <consortium name="The Broad Institute Genome Sequencing Center for Infectious Disease"/>
            <person name="Wu L."/>
            <person name="Ma J."/>
        </authorList>
    </citation>
    <scope>NUCLEOTIDE SEQUENCE [LARGE SCALE GENOMIC DNA]</scope>
    <source>
        <strain evidence="3">TISTR 1827</strain>
    </source>
</reference>
<name>A0ABW5QXT8_9BACL</name>
<sequence>MEFTMFSLEHAAALFAGLVVLAAVCLQRGKIRSADRKIGLIGACMLIGSELALQGWYIARGVWGADSLPLQLCSMTLLASAAALLMPGSRVLQDIVFFLGTLGAMQALITPNLDFGFPHFRYFHFFLAHIGILATAVYLFAVRRYRPRLRSAVSAFCWLQGVALIAAAANGAFGTNFMFLARKPSTASLLDALSPWPRYIPELEAVAAILILMLYGLARGVETGAGRFRRRKSGRQSAAAESNRL</sequence>
<accession>A0ABW5QXT8</accession>
<feature type="transmembrane region" description="Helical" evidence="1">
    <location>
        <begin position="91"/>
        <end position="110"/>
    </location>
</feature>
<evidence type="ECO:0000256" key="1">
    <source>
        <dbReference type="SAM" id="Phobius"/>
    </source>
</evidence>
<keyword evidence="1" id="KW-1133">Transmembrane helix</keyword>
<proteinExistence type="predicted"/>
<gene>
    <name evidence="2" type="ORF">ACFSW5_13145</name>
</gene>
<feature type="transmembrane region" description="Helical" evidence="1">
    <location>
        <begin position="6"/>
        <end position="26"/>
    </location>
</feature>
<keyword evidence="3" id="KW-1185">Reference proteome</keyword>
<keyword evidence="1" id="KW-0812">Transmembrane</keyword>
<feature type="transmembrane region" description="Helical" evidence="1">
    <location>
        <begin position="199"/>
        <end position="221"/>
    </location>
</feature>
<evidence type="ECO:0000313" key="2">
    <source>
        <dbReference type="EMBL" id="MFD2661197.1"/>
    </source>
</evidence>
<dbReference type="Proteomes" id="UP001597493">
    <property type="component" value="Unassembled WGS sequence"/>
</dbReference>
<organism evidence="2 3">
    <name type="scientific">Paenibacillus thailandensis</name>
    <dbReference type="NCBI Taxonomy" id="393250"/>
    <lineage>
        <taxon>Bacteria</taxon>
        <taxon>Bacillati</taxon>
        <taxon>Bacillota</taxon>
        <taxon>Bacilli</taxon>
        <taxon>Bacillales</taxon>
        <taxon>Paenibacillaceae</taxon>
        <taxon>Paenibacillus</taxon>
    </lineage>
</organism>
<dbReference type="EMBL" id="JBHUMY010000012">
    <property type="protein sequence ID" value="MFD2661197.1"/>
    <property type="molecule type" value="Genomic_DNA"/>
</dbReference>
<dbReference type="InterPro" id="IPR011737">
    <property type="entry name" value="CHP02206_TP0381"/>
</dbReference>
<protein>
    <submittedName>
        <fullName evidence="2">TIGR02206 family membrane protein</fullName>
    </submittedName>
</protein>
<dbReference type="RefSeq" id="WP_379273658.1">
    <property type="nucleotide sequence ID" value="NZ_JBHUGT010000024.1"/>
</dbReference>
<feature type="transmembrane region" description="Helical" evidence="1">
    <location>
        <begin position="122"/>
        <end position="141"/>
    </location>
</feature>
<keyword evidence="1" id="KW-0472">Membrane</keyword>
<dbReference type="Pfam" id="PF14808">
    <property type="entry name" value="TMEM164"/>
    <property type="match status" value="1"/>
</dbReference>